<dbReference type="InterPro" id="IPR036259">
    <property type="entry name" value="MFS_trans_sf"/>
</dbReference>
<dbReference type="InterPro" id="IPR003663">
    <property type="entry name" value="Sugar/inositol_transpt"/>
</dbReference>
<feature type="transmembrane region" description="Helical" evidence="8">
    <location>
        <begin position="304"/>
        <end position="321"/>
    </location>
</feature>
<dbReference type="InterPro" id="IPR050360">
    <property type="entry name" value="MFS_Sugar_Transporters"/>
</dbReference>
<evidence type="ECO:0000256" key="1">
    <source>
        <dbReference type="ARBA" id="ARBA00004141"/>
    </source>
</evidence>
<dbReference type="Proteomes" id="UP001056012">
    <property type="component" value="Chromosome 2"/>
</dbReference>
<dbReference type="GO" id="GO:0005351">
    <property type="term" value="F:carbohydrate:proton symporter activity"/>
    <property type="evidence" value="ECO:0007669"/>
    <property type="project" value="TreeGrafter"/>
</dbReference>
<dbReference type="SUPFAM" id="SSF103473">
    <property type="entry name" value="MFS general substrate transporter"/>
    <property type="match status" value="1"/>
</dbReference>
<dbReference type="FunFam" id="1.20.1250.20:FF:000090">
    <property type="entry name" value="MFS sugar transporter, putative"/>
    <property type="match status" value="1"/>
</dbReference>
<evidence type="ECO:0000313" key="10">
    <source>
        <dbReference type="EMBL" id="USP75436.1"/>
    </source>
</evidence>
<keyword evidence="4 8" id="KW-0812">Transmembrane</keyword>
<feature type="transmembrane region" description="Helical" evidence="8">
    <location>
        <begin position="54"/>
        <end position="73"/>
    </location>
</feature>
<feature type="transmembrane region" description="Helical" evidence="8">
    <location>
        <begin position="138"/>
        <end position="157"/>
    </location>
</feature>
<name>A0A9Q8Z3W6_CURCL</name>
<evidence type="ECO:0000256" key="4">
    <source>
        <dbReference type="ARBA" id="ARBA00022692"/>
    </source>
</evidence>
<feature type="transmembrane region" description="Helical" evidence="8">
    <location>
        <begin position="80"/>
        <end position="98"/>
    </location>
</feature>
<reference evidence="10" key="1">
    <citation type="submission" date="2021-12" db="EMBL/GenBank/DDBJ databases">
        <title>Curvularia clavata genome.</title>
        <authorList>
            <person name="Cao Y."/>
        </authorList>
    </citation>
    <scope>NUCLEOTIDE SEQUENCE</scope>
    <source>
        <strain evidence="10">Yc1106</strain>
    </source>
</reference>
<feature type="domain" description="Major facilitator superfamily (MFS) profile" evidence="9">
    <location>
        <begin position="12"/>
        <end position="453"/>
    </location>
</feature>
<dbReference type="PANTHER" id="PTHR48022">
    <property type="entry name" value="PLASTIDIC GLUCOSE TRANSPORTER 4"/>
    <property type="match status" value="1"/>
</dbReference>
<comment type="subcellular location">
    <subcellularLocation>
        <location evidence="1">Membrane</location>
        <topology evidence="1">Multi-pass membrane protein</topology>
    </subcellularLocation>
</comment>
<keyword evidence="6 8" id="KW-0472">Membrane</keyword>
<comment type="similarity">
    <text evidence="2 7">Belongs to the major facilitator superfamily. Sugar transporter (TC 2.A.1.1) family.</text>
</comment>
<dbReference type="InterPro" id="IPR005829">
    <property type="entry name" value="Sugar_transporter_CS"/>
</dbReference>
<dbReference type="PANTHER" id="PTHR48022:SF37">
    <property type="entry name" value="MAJOR FACILITATOR SUPERFAMILY (MFS) PROFILE DOMAIN-CONTAINING PROTEIN-RELATED"/>
    <property type="match status" value="1"/>
</dbReference>
<keyword evidence="5 8" id="KW-1133">Transmembrane helix</keyword>
<feature type="transmembrane region" description="Helical" evidence="8">
    <location>
        <begin position="400"/>
        <end position="418"/>
    </location>
</feature>
<evidence type="ECO:0000256" key="5">
    <source>
        <dbReference type="ARBA" id="ARBA00022989"/>
    </source>
</evidence>
<feature type="transmembrane region" description="Helical" evidence="8">
    <location>
        <begin position="328"/>
        <end position="351"/>
    </location>
</feature>
<dbReference type="VEuPathDB" id="FungiDB:yc1106_02710"/>
<protein>
    <recommendedName>
        <fullName evidence="9">Major facilitator superfamily (MFS) profile domain-containing protein</fullName>
    </recommendedName>
</protein>
<dbReference type="InterPro" id="IPR020846">
    <property type="entry name" value="MFS_dom"/>
</dbReference>
<dbReference type="NCBIfam" id="TIGR00879">
    <property type="entry name" value="SP"/>
    <property type="match status" value="1"/>
</dbReference>
<dbReference type="Gene3D" id="1.20.1250.20">
    <property type="entry name" value="MFS general substrate transporter like domains"/>
    <property type="match status" value="1"/>
</dbReference>
<dbReference type="PRINTS" id="PR00171">
    <property type="entry name" value="SUGRTRNSPORT"/>
</dbReference>
<organism evidence="10 11">
    <name type="scientific">Curvularia clavata</name>
    <dbReference type="NCBI Taxonomy" id="95742"/>
    <lineage>
        <taxon>Eukaryota</taxon>
        <taxon>Fungi</taxon>
        <taxon>Dikarya</taxon>
        <taxon>Ascomycota</taxon>
        <taxon>Pezizomycotina</taxon>
        <taxon>Dothideomycetes</taxon>
        <taxon>Pleosporomycetidae</taxon>
        <taxon>Pleosporales</taxon>
        <taxon>Pleosporineae</taxon>
        <taxon>Pleosporaceae</taxon>
        <taxon>Curvularia</taxon>
    </lineage>
</organism>
<dbReference type="PROSITE" id="PS00217">
    <property type="entry name" value="SUGAR_TRANSPORT_2"/>
    <property type="match status" value="1"/>
</dbReference>
<evidence type="ECO:0000259" key="9">
    <source>
        <dbReference type="PROSITE" id="PS50850"/>
    </source>
</evidence>
<dbReference type="Pfam" id="PF00083">
    <property type="entry name" value="Sugar_tr"/>
    <property type="match status" value="1"/>
</dbReference>
<evidence type="ECO:0000256" key="7">
    <source>
        <dbReference type="RuleBase" id="RU003346"/>
    </source>
</evidence>
<dbReference type="GO" id="GO:0016020">
    <property type="term" value="C:membrane"/>
    <property type="evidence" value="ECO:0007669"/>
    <property type="project" value="UniProtKB-SubCell"/>
</dbReference>
<feature type="transmembrane region" description="Helical" evidence="8">
    <location>
        <begin position="177"/>
        <end position="194"/>
    </location>
</feature>
<keyword evidence="11" id="KW-1185">Reference proteome</keyword>
<dbReference type="InterPro" id="IPR005828">
    <property type="entry name" value="MFS_sugar_transport-like"/>
</dbReference>
<dbReference type="OrthoDB" id="6612291at2759"/>
<dbReference type="EMBL" id="CP089275">
    <property type="protein sequence ID" value="USP75436.1"/>
    <property type="molecule type" value="Genomic_DNA"/>
</dbReference>
<evidence type="ECO:0000256" key="8">
    <source>
        <dbReference type="SAM" id="Phobius"/>
    </source>
</evidence>
<proteinExistence type="inferred from homology"/>
<dbReference type="AlphaFoldDB" id="A0A9Q8Z3W6"/>
<feature type="transmembrane region" description="Helical" evidence="8">
    <location>
        <begin position="7"/>
        <end position="34"/>
    </location>
</feature>
<accession>A0A9Q8Z3W6</accession>
<evidence type="ECO:0000256" key="6">
    <source>
        <dbReference type="ARBA" id="ARBA00023136"/>
    </source>
</evidence>
<dbReference type="PROSITE" id="PS50850">
    <property type="entry name" value="MFS"/>
    <property type="match status" value="1"/>
</dbReference>
<feature type="transmembrane region" description="Helical" evidence="8">
    <location>
        <begin position="363"/>
        <end position="388"/>
    </location>
</feature>
<evidence type="ECO:0000256" key="3">
    <source>
        <dbReference type="ARBA" id="ARBA00022448"/>
    </source>
</evidence>
<sequence>MALPPKVYQFLVGLFASLGSLLYGYDLGVIAQVISSPAFNKEFKNPTKNETGAVVSVFTGGAFFGALMAGPIGDRLGRRLTIMIGALVFMLGGALQTGAQALSYLYAGRALAGVGIGFLVMIVPMYQSELVHPSIRGRVTALVQFMLGIGALAAAWISYGVDIGFADDNNGQWRTSLGIQVVPAVFLAALIMVFPESPRWLISKGQTEQGLRNLAQLHSNGDETDAWVMAEFEQIQEAISFERENTARSYLELFQDKSCFRRLFLACAIQASVQMTGVSAIQYYSVDIYKQIGINGSDALKYQAISSVLALCGQALCIAFIDRLGRRWTLIGGNLGNCVTFIIATIMLAVFPPGTSGNAAAAWGFIVVTWAYNFCFSSTCGPLSWIIPAEIFDTKTRSKGVSIATMTSFAFNTMIGQTTGPGMANIGWRFYLLFVVCNLTNAIFFYCFLPETAKRPLEEMNYLFTNAPIFVPGMNKRDFVPDIERRVEEVAAKQGSISHAEHARM</sequence>
<feature type="transmembrane region" description="Helical" evidence="8">
    <location>
        <begin position="263"/>
        <end position="284"/>
    </location>
</feature>
<gene>
    <name evidence="10" type="ORF">yc1106_02710</name>
</gene>
<feature type="transmembrane region" description="Helical" evidence="8">
    <location>
        <begin position="430"/>
        <end position="449"/>
    </location>
</feature>
<feature type="transmembrane region" description="Helical" evidence="8">
    <location>
        <begin position="104"/>
        <end position="126"/>
    </location>
</feature>
<keyword evidence="3 7" id="KW-0813">Transport</keyword>
<evidence type="ECO:0000256" key="2">
    <source>
        <dbReference type="ARBA" id="ARBA00010992"/>
    </source>
</evidence>
<evidence type="ECO:0000313" key="11">
    <source>
        <dbReference type="Proteomes" id="UP001056012"/>
    </source>
</evidence>